<protein>
    <recommendedName>
        <fullName evidence="5">Transmembrane protein</fullName>
    </recommendedName>
</protein>
<organism evidence="3 4">
    <name type="scientific">Agrocybe chaxingu</name>
    <dbReference type="NCBI Taxonomy" id="84603"/>
    <lineage>
        <taxon>Eukaryota</taxon>
        <taxon>Fungi</taxon>
        <taxon>Dikarya</taxon>
        <taxon>Basidiomycota</taxon>
        <taxon>Agaricomycotina</taxon>
        <taxon>Agaricomycetes</taxon>
        <taxon>Agaricomycetidae</taxon>
        <taxon>Agaricales</taxon>
        <taxon>Agaricineae</taxon>
        <taxon>Strophariaceae</taxon>
        <taxon>Agrocybe</taxon>
    </lineage>
</organism>
<dbReference type="Gene3D" id="2.60.120.260">
    <property type="entry name" value="Galactose-binding domain-like"/>
    <property type="match status" value="1"/>
</dbReference>
<comment type="caution">
    <text evidence="3">The sequence shown here is derived from an EMBL/GenBank/DDBJ whole genome shotgun (WGS) entry which is preliminary data.</text>
</comment>
<keyword evidence="2" id="KW-0472">Membrane</keyword>
<evidence type="ECO:0000313" key="4">
    <source>
        <dbReference type="Proteomes" id="UP001148786"/>
    </source>
</evidence>
<reference evidence="3" key="1">
    <citation type="submission" date="2022-07" db="EMBL/GenBank/DDBJ databases">
        <title>Genome Sequence of Agrocybe chaxingu.</title>
        <authorList>
            <person name="Buettner E."/>
        </authorList>
    </citation>
    <scope>NUCLEOTIDE SEQUENCE</scope>
    <source>
        <strain evidence="3">MP-N11</strain>
    </source>
</reference>
<feature type="compositionally biased region" description="Low complexity" evidence="1">
    <location>
        <begin position="501"/>
        <end position="511"/>
    </location>
</feature>
<keyword evidence="4" id="KW-1185">Reference proteome</keyword>
<sequence length="530" mass="56034">MPMLTTTIEDTSPIIVYSGPGGSDWRAGTSRDDPSLDLYSQGSYMVTTVLHATVSFSFYGTGVQLLGAKRQNHSHYQISIDTITYPQVNGLDEKGSFQTPLFNTVALANGNHNVTMQNLGTGLLDIDFITWQTPVGGDNAKEALISSTHQDSDSSFKYNPVVAWNAGPLNIGTFSGGSGHVTSTAGASVEFTFEGKTPPLLFLLVSPANFSANKPSARPQTLLYYAANLGGGEHSLVVRSEAWNNSALVLGIDFAEVFTTAALEGGSSGLSTGAVVGIAVGGIFGLLLLLILAILCLRKTRFGNTYIFCLRGRTGSRRGSRSLMTDALIYRPMSYVDSATHQPLLHTQSSLGSFATVNSATWATAGSQAEPAPATTFSSPPTSGLPQSADMYTVMGSVDASALGPNTQVITIPYTVDGKYRPDLAQATPQLMAPPQGPGLRRTVSSNTAQVLQPRSPPPIRQARSNMELGGLPPGAGQPMLPNVSEESADIYAREQEPQGRTLSPPALTPLRRPPSAAPPPEYRDQSPGR</sequence>
<dbReference type="EMBL" id="JANKHO010000245">
    <property type="protein sequence ID" value="KAJ3512633.1"/>
    <property type="molecule type" value="Genomic_DNA"/>
</dbReference>
<accession>A0A9W8MYH8</accession>
<feature type="compositionally biased region" description="Pro residues" evidence="1">
    <location>
        <begin position="512"/>
        <end position="521"/>
    </location>
</feature>
<dbReference type="AlphaFoldDB" id="A0A9W8MYH8"/>
<feature type="compositionally biased region" description="Polar residues" evidence="1">
    <location>
        <begin position="443"/>
        <end position="453"/>
    </location>
</feature>
<evidence type="ECO:0000313" key="3">
    <source>
        <dbReference type="EMBL" id="KAJ3512633.1"/>
    </source>
</evidence>
<feature type="transmembrane region" description="Helical" evidence="2">
    <location>
        <begin position="274"/>
        <end position="297"/>
    </location>
</feature>
<dbReference type="Proteomes" id="UP001148786">
    <property type="component" value="Unassembled WGS sequence"/>
</dbReference>
<keyword evidence="2" id="KW-0812">Transmembrane</keyword>
<evidence type="ECO:0000256" key="2">
    <source>
        <dbReference type="SAM" id="Phobius"/>
    </source>
</evidence>
<proteinExistence type="predicted"/>
<evidence type="ECO:0000256" key="1">
    <source>
        <dbReference type="SAM" id="MobiDB-lite"/>
    </source>
</evidence>
<feature type="region of interest" description="Disordered" evidence="1">
    <location>
        <begin position="429"/>
        <end position="530"/>
    </location>
</feature>
<dbReference type="OrthoDB" id="2564234at2759"/>
<name>A0A9W8MYH8_9AGAR</name>
<gene>
    <name evidence="3" type="ORF">NLJ89_g3413</name>
</gene>
<evidence type="ECO:0008006" key="5">
    <source>
        <dbReference type="Google" id="ProtNLM"/>
    </source>
</evidence>
<keyword evidence="2" id="KW-1133">Transmembrane helix</keyword>